<comment type="cofactor">
    <cofactor evidence="1">
        <name>L-ascorbate</name>
        <dbReference type="ChEBI" id="CHEBI:38290"/>
    </cofactor>
</comment>
<gene>
    <name evidence="5" type="ORF">HGA07_09320</name>
</gene>
<dbReference type="InterPro" id="IPR044862">
    <property type="entry name" value="Pro_4_hyd_alph_FE2OG_OXY"/>
</dbReference>
<dbReference type="Gene3D" id="2.60.120.620">
    <property type="entry name" value="q2cbj1_9rhob like domain"/>
    <property type="match status" value="1"/>
</dbReference>
<reference evidence="5 6" key="1">
    <citation type="submission" date="2020-04" db="EMBL/GenBank/DDBJ databases">
        <title>MicrobeNet Type strains.</title>
        <authorList>
            <person name="Nicholson A.C."/>
        </authorList>
    </citation>
    <scope>NUCLEOTIDE SEQUENCE [LARGE SCALE GENOMIC DNA]</scope>
    <source>
        <strain evidence="5 6">DSM 44445</strain>
    </source>
</reference>
<evidence type="ECO:0000313" key="6">
    <source>
        <dbReference type="Proteomes" id="UP000523447"/>
    </source>
</evidence>
<comment type="caution">
    <text evidence="5">The sequence shown here is derived from an EMBL/GenBank/DDBJ whole genome shotgun (WGS) entry which is preliminary data.</text>
</comment>
<feature type="domain" description="Prolyl 4-hydroxylase alpha subunit" evidence="4">
    <location>
        <begin position="28"/>
        <end position="238"/>
    </location>
</feature>
<name>A0A7X6RH57_9NOCA</name>
<keyword evidence="6" id="KW-1185">Reference proteome</keyword>
<dbReference type="EMBL" id="JAAXPE010000006">
    <property type="protein sequence ID" value="NKY85822.1"/>
    <property type="molecule type" value="Genomic_DNA"/>
</dbReference>
<dbReference type="RefSeq" id="WP_051032048.1">
    <property type="nucleotide sequence ID" value="NZ_CAWPHS010000056.1"/>
</dbReference>
<keyword evidence="3" id="KW-0560">Oxidoreductase</keyword>
<evidence type="ECO:0000256" key="2">
    <source>
        <dbReference type="ARBA" id="ARBA00022964"/>
    </source>
</evidence>
<proteinExistence type="predicted"/>
<dbReference type="GO" id="GO:0005506">
    <property type="term" value="F:iron ion binding"/>
    <property type="evidence" value="ECO:0007669"/>
    <property type="project" value="InterPro"/>
</dbReference>
<dbReference type="Proteomes" id="UP000523447">
    <property type="component" value="Unassembled WGS sequence"/>
</dbReference>
<protein>
    <submittedName>
        <fullName evidence="5">2OG-Fe(II) oxygenase</fullName>
    </submittedName>
</protein>
<evidence type="ECO:0000256" key="1">
    <source>
        <dbReference type="ARBA" id="ARBA00001961"/>
    </source>
</evidence>
<sequence>MLSEAPLPRWFIDLLAHRRWIRRTRPFPHVYVRDVFVTEFYQRLAAEFERVRTERSDLFGPVAEGYGATGVSLARLRNGPLEVFLSRAWHDLIERVAGVPTTGDVEGSVHHHPPGSAPGWPHHDLTPAWFPGTAPGPAAVGLPADDIDPKSGSRPAGVAARELVRAVAVLFYLGNGEWRPGDGGETGLFAAIGAEPKPAALVPPLDNSMLVFECTPRSWHAFLGANSTARNSVVMWLHRPKEEAASRWGGDRIVHW</sequence>
<dbReference type="AlphaFoldDB" id="A0A7X6RH57"/>
<dbReference type="GO" id="GO:0051213">
    <property type="term" value="F:dioxygenase activity"/>
    <property type="evidence" value="ECO:0007669"/>
    <property type="project" value="UniProtKB-KW"/>
</dbReference>
<evidence type="ECO:0000313" key="5">
    <source>
        <dbReference type="EMBL" id="NKY85822.1"/>
    </source>
</evidence>
<dbReference type="GO" id="GO:0016705">
    <property type="term" value="F:oxidoreductase activity, acting on paired donors, with incorporation or reduction of molecular oxygen"/>
    <property type="evidence" value="ECO:0007669"/>
    <property type="project" value="InterPro"/>
</dbReference>
<dbReference type="Pfam" id="PF13640">
    <property type="entry name" value="2OG-FeII_Oxy_3"/>
    <property type="match status" value="1"/>
</dbReference>
<dbReference type="GO" id="GO:0031418">
    <property type="term" value="F:L-ascorbic acid binding"/>
    <property type="evidence" value="ECO:0007669"/>
    <property type="project" value="InterPro"/>
</dbReference>
<evidence type="ECO:0000259" key="4">
    <source>
        <dbReference type="SMART" id="SM00702"/>
    </source>
</evidence>
<dbReference type="InterPro" id="IPR006620">
    <property type="entry name" value="Pro_4_hyd_alph"/>
</dbReference>
<accession>A0A7X6RH57</accession>
<dbReference type="SMART" id="SM00702">
    <property type="entry name" value="P4Hc"/>
    <property type="match status" value="1"/>
</dbReference>
<evidence type="ECO:0000256" key="3">
    <source>
        <dbReference type="ARBA" id="ARBA00023002"/>
    </source>
</evidence>
<organism evidence="5 6">
    <name type="scientific">Nocardia veterana</name>
    <dbReference type="NCBI Taxonomy" id="132249"/>
    <lineage>
        <taxon>Bacteria</taxon>
        <taxon>Bacillati</taxon>
        <taxon>Actinomycetota</taxon>
        <taxon>Actinomycetes</taxon>
        <taxon>Mycobacteriales</taxon>
        <taxon>Nocardiaceae</taxon>
        <taxon>Nocardia</taxon>
    </lineage>
</organism>
<keyword evidence="2" id="KW-0223">Dioxygenase</keyword>